<reference evidence="2" key="1">
    <citation type="submission" date="2016-11" db="EMBL/GenBank/DDBJ databases">
        <authorList>
            <person name="Varghese N."/>
            <person name="Submissions S."/>
        </authorList>
    </citation>
    <scope>NUCLEOTIDE SEQUENCE [LARGE SCALE GENOMIC DNA]</scope>
    <source>
        <strain evidence="2">DSM 22212</strain>
    </source>
</reference>
<dbReference type="STRING" id="633813.SAMN04488087_1090"/>
<dbReference type="SUPFAM" id="SSF52833">
    <property type="entry name" value="Thioredoxin-like"/>
    <property type="match status" value="1"/>
</dbReference>
<keyword evidence="2" id="KW-1185">Reference proteome</keyword>
<dbReference type="Gene3D" id="3.40.30.10">
    <property type="entry name" value="Glutaredoxin"/>
    <property type="match status" value="1"/>
</dbReference>
<dbReference type="Proteomes" id="UP000185812">
    <property type="component" value="Unassembled WGS sequence"/>
</dbReference>
<evidence type="ECO:0000313" key="1">
    <source>
        <dbReference type="EMBL" id="SHK43968.1"/>
    </source>
</evidence>
<dbReference type="AlphaFoldDB" id="A0A1M6SHI2"/>
<dbReference type="EMBL" id="FRAU01000003">
    <property type="protein sequence ID" value="SHK43968.1"/>
    <property type="molecule type" value="Genomic_DNA"/>
</dbReference>
<accession>A0A1M6SHI2</accession>
<gene>
    <name evidence="1" type="ORF">SAMN04488087_1090</name>
</gene>
<protein>
    <submittedName>
        <fullName evidence="1">Thioredoxin</fullName>
    </submittedName>
</protein>
<dbReference type="OrthoDB" id="6120799at2"/>
<dbReference type="Pfam" id="PF14595">
    <property type="entry name" value="Thioredoxin_9"/>
    <property type="match status" value="1"/>
</dbReference>
<dbReference type="InterPro" id="IPR036249">
    <property type="entry name" value="Thioredoxin-like_sf"/>
</dbReference>
<name>A0A1M6SHI2_9BACT</name>
<evidence type="ECO:0000313" key="2">
    <source>
        <dbReference type="Proteomes" id="UP000185812"/>
    </source>
</evidence>
<sequence length="206" mass="23850">MHRFWVEQRPHNGLTYEAFVAAWKQALQQPLSGLDAQARRYLYYRRYNFERAQRVTQAYRMSERLARALASVEQPQLWMVLTEDWCADSAYSLPIIAEASRRNPLIQLRILRRDENLDIMDLYLTRGARSIPKLVAFAEDGTELFTWGPRPAEAQALRDRLQAEGMDARQLAQALIDWYEAGGWQHVDVELAACLEQVLPSYSSSS</sequence>
<organism evidence="1 2">
    <name type="scientific">Rhodothermus profundi</name>
    <dbReference type="NCBI Taxonomy" id="633813"/>
    <lineage>
        <taxon>Bacteria</taxon>
        <taxon>Pseudomonadati</taxon>
        <taxon>Rhodothermota</taxon>
        <taxon>Rhodothermia</taxon>
        <taxon>Rhodothermales</taxon>
        <taxon>Rhodothermaceae</taxon>
        <taxon>Rhodothermus</taxon>
    </lineage>
</organism>
<proteinExistence type="predicted"/>